<dbReference type="RefSeq" id="WP_144237494.1">
    <property type="nucleotide sequence ID" value="NZ_VJWA01000002.1"/>
</dbReference>
<evidence type="ECO:0000256" key="1">
    <source>
        <dbReference type="ARBA" id="ARBA00022503"/>
    </source>
</evidence>
<feature type="active site" evidence="4">
    <location>
        <position position="228"/>
    </location>
</feature>
<dbReference type="InterPro" id="IPR029510">
    <property type="entry name" value="Ald_DH_CS_GLU"/>
</dbReference>
<dbReference type="PROSITE" id="PS00070">
    <property type="entry name" value="ALDEHYDE_DEHYDR_CYS"/>
    <property type="match status" value="1"/>
</dbReference>
<dbReference type="Gene3D" id="3.40.309.10">
    <property type="entry name" value="Aldehyde Dehydrogenase, Chain A, domain 2"/>
    <property type="match status" value="1"/>
</dbReference>
<organism evidence="7 8">
    <name type="scientific">Glacieibacterium frigidum</name>
    <dbReference type="NCBI Taxonomy" id="2593303"/>
    <lineage>
        <taxon>Bacteria</taxon>
        <taxon>Pseudomonadati</taxon>
        <taxon>Pseudomonadota</taxon>
        <taxon>Alphaproteobacteria</taxon>
        <taxon>Sphingomonadales</taxon>
        <taxon>Sphingosinicellaceae</taxon>
        <taxon>Glacieibacterium</taxon>
    </lineage>
</organism>
<dbReference type="InterPro" id="IPR016161">
    <property type="entry name" value="Ald_DH/histidinol_DH"/>
</dbReference>
<evidence type="ECO:0000259" key="6">
    <source>
        <dbReference type="Pfam" id="PF00171"/>
    </source>
</evidence>
<feature type="domain" description="Aldehyde dehydrogenase" evidence="6">
    <location>
        <begin position="8"/>
        <end position="441"/>
    </location>
</feature>
<evidence type="ECO:0000313" key="8">
    <source>
        <dbReference type="Proteomes" id="UP000317894"/>
    </source>
</evidence>
<comment type="similarity">
    <text evidence="5">Belongs to the aldehyde dehydrogenase family.</text>
</comment>
<keyword evidence="3" id="KW-0520">NAD</keyword>
<dbReference type="NCBIfam" id="TIGR03240">
    <property type="entry name" value="arg_catab_astD"/>
    <property type="match status" value="1"/>
</dbReference>
<sequence>MSGSDLISLDPCTGETVWEGPAGDVAAAVAAARAAFPAWARTSLDERIAHVRAFQKVVQDRAEPFARLIARETGKPFWETKTEVASVAAKVDISIQAQAERAGQRTGEVGGVRQTLRHKPHGVLGVLGPYNFPAHLPNGHIVPALLAGNTVVFKPSELTPAVGAFMIDCWVASGLPEGVITLVQGGGDTGRALAGADLDGLLFTGSPHTGAALARQFAETPHRILALEMGGNNPLIVWDAGDLDAAAALIVQSAYLSAGQRCTGARRLILGPDGDAVLDRVTALIDRIIVGAPFDEPQPFMGPVIDGRAADRLQAGFSDLISRGGEVLRPLFRHDQRPLLTPGLIDVTRVAGRADEEFFGPLLQVIRVPDFDAAIAEANATRFGLSAGLIGGDAALYDRFWHETRAGVVNWNRPTNGAASNAPFGGVGLSGNHRPSAYYAADYVAFPVASLEADAAAGTIATGLRG</sequence>
<dbReference type="InterPro" id="IPR017649">
    <property type="entry name" value="SuccinylGlu_semiald_DH_AstD"/>
</dbReference>
<dbReference type="Gene3D" id="3.40.605.10">
    <property type="entry name" value="Aldehyde Dehydrogenase, Chain A, domain 1"/>
    <property type="match status" value="1"/>
</dbReference>
<dbReference type="OrthoDB" id="9802947at2"/>
<dbReference type="GO" id="GO:0006527">
    <property type="term" value="P:L-arginine catabolic process"/>
    <property type="evidence" value="ECO:0007669"/>
    <property type="project" value="InterPro"/>
</dbReference>
<evidence type="ECO:0000256" key="5">
    <source>
        <dbReference type="RuleBase" id="RU003345"/>
    </source>
</evidence>
<dbReference type="InterPro" id="IPR015590">
    <property type="entry name" value="Aldehyde_DH_dom"/>
</dbReference>
<dbReference type="AlphaFoldDB" id="A0A552U7Y4"/>
<dbReference type="InterPro" id="IPR016163">
    <property type="entry name" value="Ald_DH_C"/>
</dbReference>
<dbReference type="PANTHER" id="PTHR11699">
    <property type="entry name" value="ALDEHYDE DEHYDROGENASE-RELATED"/>
    <property type="match status" value="1"/>
</dbReference>
<keyword evidence="1" id="KW-0056">Arginine metabolism</keyword>
<dbReference type="SUPFAM" id="SSF53720">
    <property type="entry name" value="ALDH-like"/>
    <property type="match status" value="1"/>
</dbReference>
<evidence type="ECO:0000313" key="7">
    <source>
        <dbReference type="EMBL" id="TRW14289.1"/>
    </source>
</evidence>
<dbReference type="EMBL" id="VJWA01000002">
    <property type="protein sequence ID" value="TRW14289.1"/>
    <property type="molecule type" value="Genomic_DNA"/>
</dbReference>
<dbReference type="Proteomes" id="UP000317894">
    <property type="component" value="Unassembled WGS sequence"/>
</dbReference>
<evidence type="ECO:0000256" key="3">
    <source>
        <dbReference type="ARBA" id="ARBA00023027"/>
    </source>
</evidence>
<dbReference type="PROSITE" id="PS00687">
    <property type="entry name" value="ALDEHYDE_DEHYDR_GLU"/>
    <property type="match status" value="1"/>
</dbReference>
<proteinExistence type="inferred from homology"/>
<reference evidence="7 8" key="1">
    <citation type="submission" date="2019-07" db="EMBL/GenBank/DDBJ databases">
        <title>Novel species isolated from glacier.</title>
        <authorList>
            <person name="Liu Q."/>
            <person name="Xin Y.-H."/>
        </authorList>
    </citation>
    <scope>NUCLEOTIDE SEQUENCE [LARGE SCALE GENOMIC DNA]</scope>
    <source>
        <strain evidence="7 8">LB1R16</strain>
    </source>
</reference>
<evidence type="ECO:0000256" key="2">
    <source>
        <dbReference type="ARBA" id="ARBA00023002"/>
    </source>
</evidence>
<gene>
    <name evidence="7" type="primary">astD</name>
    <name evidence="7" type="ORF">FMM06_11265</name>
</gene>
<dbReference type="Pfam" id="PF00171">
    <property type="entry name" value="Aldedh"/>
    <property type="match status" value="1"/>
</dbReference>
<comment type="caution">
    <text evidence="7">The sequence shown here is derived from an EMBL/GenBank/DDBJ whole genome shotgun (WGS) entry which is preliminary data.</text>
</comment>
<dbReference type="InterPro" id="IPR016162">
    <property type="entry name" value="Ald_DH_N"/>
</dbReference>
<accession>A0A552U7Y4</accession>
<dbReference type="InterPro" id="IPR016160">
    <property type="entry name" value="Ald_DH_CS_CYS"/>
</dbReference>
<name>A0A552U7Y4_9SPHN</name>
<dbReference type="GO" id="GO:0043824">
    <property type="term" value="F:succinylglutamate-semialdehyde dehydrogenase activity"/>
    <property type="evidence" value="ECO:0007669"/>
    <property type="project" value="UniProtKB-EC"/>
</dbReference>
<keyword evidence="2 5" id="KW-0560">Oxidoreductase</keyword>
<dbReference type="FunFam" id="3.40.605.10:FF:000010">
    <property type="entry name" value="N-succinylglutamate 5-semialdehyde dehydrogenase"/>
    <property type="match status" value="1"/>
</dbReference>
<protein>
    <submittedName>
        <fullName evidence="7">Succinylglutamate-semialdehyde dehydrogenase</fullName>
        <ecNumber evidence="7">1.2.1.71</ecNumber>
    </submittedName>
</protein>
<evidence type="ECO:0000256" key="4">
    <source>
        <dbReference type="PROSITE-ProRule" id="PRU10007"/>
    </source>
</evidence>
<dbReference type="EC" id="1.2.1.71" evidence="7"/>
<dbReference type="NCBIfam" id="NF006992">
    <property type="entry name" value="PRK09457.1"/>
    <property type="match status" value="1"/>
</dbReference>
<dbReference type="CDD" id="cd07095">
    <property type="entry name" value="ALDH_SGSD_AstD"/>
    <property type="match status" value="1"/>
</dbReference>
<keyword evidence="8" id="KW-1185">Reference proteome</keyword>